<evidence type="ECO:0000256" key="1">
    <source>
        <dbReference type="SAM" id="MobiDB-lite"/>
    </source>
</evidence>
<sequence length="554" mass="61647">MTSPPSLSQQPQPRQRPSTVVWTETELWVQQFQTQRQLLRAARRVLDELKQATSTTMTSTLMMYPEAILAHPMELFEEDMMRRRHVQLICETRLVQLYRTLQRPISLPNNDNNNKDDLHSNENQNEDTTFPNGIIRTMQRNYPTPDMVRFAKDVRENERKLFHTISRDFTAAHQRSQAALHIMQGQGQGQGHGHGREGATGPISVPPNQNYQGYFHQFASSAAADPPNHPSSSSYHYQPYGTNSIIKQQYVRLHEMPFYAYGDALERVRKLQDDLEDEIVALELILLYGGGDGSGGSSSPTNNRQQQQQGEETEREEGEIEEIAVAATTDTSTDSPPYLTEPTSMEADHRSAILQQLTPHRSLLPTASPASTSSTTTLSNQNRNLAAERSPLRKAVGIISFPNDEDDDDVDQKYPPIMDTTTTTTTTSSRTLYPTQDLKSMPVSTPPKISETENTAETTPAAAAAAAANDDDDDTTSTPKGKSSSTDGGEWKMVVVMGGKKGRSHQHDLTLSSSTLEPLEEALKEKQHQQPQNKKKQEQDPGPWDASTSSSESA</sequence>
<feature type="region of interest" description="Disordered" evidence="1">
    <location>
        <begin position="363"/>
        <end position="554"/>
    </location>
</feature>
<keyword evidence="3" id="KW-1185">Reference proteome</keyword>
<dbReference type="Proteomes" id="UP000693970">
    <property type="component" value="Unassembled WGS sequence"/>
</dbReference>
<feature type="compositionally biased region" description="Acidic residues" evidence="1">
    <location>
        <begin position="311"/>
        <end position="322"/>
    </location>
</feature>
<gene>
    <name evidence="2" type="ORF">IV203_007734</name>
</gene>
<evidence type="ECO:0000313" key="3">
    <source>
        <dbReference type="Proteomes" id="UP000693970"/>
    </source>
</evidence>
<feature type="compositionally biased region" description="Low complexity" evidence="1">
    <location>
        <begin position="476"/>
        <end position="488"/>
    </location>
</feature>
<protein>
    <submittedName>
        <fullName evidence="2">Uncharacterized protein</fullName>
    </submittedName>
</protein>
<feature type="compositionally biased region" description="Low complexity" evidence="1">
    <location>
        <begin position="297"/>
        <end position="310"/>
    </location>
</feature>
<reference evidence="2" key="2">
    <citation type="submission" date="2021-04" db="EMBL/GenBank/DDBJ databases">
        <authorList>
            <person name="Podell S."/>
        </authorList>
    </citation>
    <scope>NUCLEOTIDE SEQUENCE</scope>
    <source>
        <strain evidence="2">Hildebrandi</strain>
    </source>
</reference>
<feature type="region of interest" description="Disordered" evidence="1">
    <location>
        <begin position="105"/>
        <end position="136"/>
    </location>
</feature>
<dbReference type="EMBL" id="JAGRRH010000017">
    <property type="protein sequence ID" value="KAG7351686.1"/>
    <property type="molecule type" value="Genomic_DNA"/>
</dbReference>
<feature type="region of interest" description="Disordered" evidence="1">
    <location>
        <begin position="292"/>
        <end position="347"/>
    </location>
</feature>
<accession>A0A9K3PM07</accession>
<feature type="compositionally biased region" description="Low complexity" evidence="1">
    <location>
        <begin position="363"/>
        <end position="379"/>
    </location>
</feature>
<organism evidence="2 3">
    <name type="scientific">Nitzschia inconspicua</name>
    <dbReference type="NCBI Taxonomy" id="303405"/>
    <lineage>
        <taxon>Eukaryota</taxon>
        <taxon>Sar</taxon>
        <taxon>Stramenopiles</taxon>
        <taxon>Ochrophyta</taxon>
        <taxon>Bacillariophyta</taxon>
        <taxon>Bacillariophyceae</taxon>
        <taxon>Bacillariophycidae</taxon>
        <taxon>Bacillariales</taxon>
        <taxon>Bacillariaceae</taxon>
        <taxon>Nitzschia</taxon>
    </lineage>
</organism>
<feature type="compositionally biased region" description="Low complexity" evidence="1">
    <location>
        <begin position="326"/>
        <end position="337"/>
    </location>
</feature>
<proteinExistence type="predicted"/>
<evidence type="ECO:0000313" key="2">
    <source>
        <dbReference type="EMBL" id="KAG7351686.1"/>
    </source>
</evidence>
<reference evidence="2" key="1">
    <citation type="journal article" date="2021" name="Sci. Rep.">
        <title>Diploid genomic architecture of Nitzschia inconspicua, an elite biomass production diatom.</title>
        <authorList>
            <person name="Oliver A."/>
            <person name="Podell S."/>
            <person name="Pinowska A."/>
            <person name="Traller J.C."/>
            <person name="Smith S.R."/>
            <person name="McClure R."/>
            <person name="Beliaev A."/>
            <person name="Bohutskyi P."/>
            <person name="Hill E.A."/>
            <person name="Rabines A."/>
            <person name="Zheng H."/>
            <person name="Allen L.Z."/>
            <person name="Kuo A."/>
            <person name="Grigoriev I.V."/>
            <person name="Allen A.E."/>
            <person name="Hazlebeck D."/>
            <person name="Allen E.E."/>
        </authorList>
    </citation>
    <scope>NUCLEOTIDE SEQUENCE</scope>
    <source>
        <strain evidence="2">Hildebrandi</strain>
    </source>
</reference>
<feature type="compositionally biased region" description="Polar residues" evidence="1">
    <location>
        <begin position="428"/>
        <end position="438"/>
    </location>
</feature>
<comment type="caution">
    <text evidence="2">The sequence shown here is derived from an EMBL/GenBank/DDBJ whole genome shotgun (WGS) entry which is preliminary data.</text>
</comment>
<feature type="region of interest" description="Disordered" evidence="1">
    <location>
        <begin position="185"/>
        <end position="211"/>
    </location>
</feature>
<dbReference type="AlphaFoldDB" id="A0A9K3PM07"/>
<feature type="compositionally biased region" description="Low complexity" evidence="1">
    <location>
        <begin position="452"/>
        <end position="468"/>
    </location>
</feature>
<name>A0A9K3PM07_9STRA</name>
<feature type="compositionally biased region" description="Polar residues" evidence="1">
    <location>
        <begin position="121"/>
        <end position="131"/>
    </location>
</feature>